<keyword evidence="1" id="KW-0175">Coiled coil</keyword>
<dbReference type="PANTHER" id="PTHR46518:SF1">
    <property type="entry name" value="OUTER DYNEIN ARM-DOCKING COMPLEX SUBUNIT 3"/>
    <property type="match status" value="1"/>
</dbReference>
<dbReference type="GO" id="GO:0036158">
    <property type="term" value="P:outer dynein arm assembly"/>
    <property type="evidence" value="ECO:0007669"/>
    <property type="project" value="InterPro"/>
</dbReference>
<organism evidence="2 3">
    <name type="scientific">Ostreobium quekettii</name>
    <dbReference type="NCBI Taxonomy" id="121088"/>
    <lineage>
        <taxon>Eukaryota</taxon>
        <taxon>Viridiplantae</taxon>
        <taxon>Chlorophyta</taxon>
        <taxon>core chlorophytes</taxon>
        <taxon>Ulvophyceae</taxon>
        <taxon>TCBD clade</taxon>
        <taxon>Bryopsidales</taxon>
        <taxon>Ostreobineae</taxon>
        <taxon>Ostreobiaceae</taxon>
        <taxon>Ostreobium</taxon>
    </lineage>
</organism>
<dbReference type="Proteomes" id="UP000708148">
    <property type="component" value="Unassembled WGS sequence"/>
</dbReference>
<dbReference type="OrthoDB" id="10255247at2759"/>
<dbReference type="GO" id="GO:0035253">
    <property type="term" value="C:ciliary rootlet"/>
    <property type="evidence" value="ECO:0007669"/>
    <property type="project" value="TreeGrafter"/>
</dbReference>
<evidence type="ECO:0000256" key="1">
    <source>
        <dbReference type="SAM" id="Coils"/>
    </source>
</evidence>
<evidence type="ECO:0000313" key="2">
    <source>
        <dbReference type="EMBL" id="CAD7702765.1"/>
    </source>
</evidence>
<proteinExistence type="predicted"/>
<sequence length="308" mass="34851">MITALKKEQKELKAELMKKNSVRWDRQGKTQSLAKKNEAMNVQKTYEKLAKQLREDLSAQKKQLKAMEETSRAKKLNILQLKQLAHDAQLAKEQAKQEFQRVKEEVERERSERHRDLEEQRSQYRAVQDVRGALRERHHSKLANEAGSEGANQVHAQQLLEKMRAVVAVEDPADVMDRVVAQRMAHDSLVEKERECKGKELELSKNLDYFKLHLGELRSAGSNARGSGGMVDRAEAELRAVTDECNNARDASEAMARTVVEAVAGLQHIVHALTGIPSQVPPLPVAPETLVEVTCQCGDRLEWAQKQI</sequence>
<dbReference type="PANTHER" id="PTHR46518">
    <property type="entry name" value="COILED-COIL DOMAIN-CONTAINING PROTEIN 151"/>
    <property type="match status" value="1"/>
</dbReference>
<comment type="caution">
    <text evidence="2">The sequence shown here is derived from an EMBL/GenBank/DDBJ whole genome shotgun (WGS) entry which is preliminary data.</text>
</comment>
<name>A0A8S1J6E5_9CHLO</name>
<reference evidence="2" key="1">
    <citation type="submission" date="2020-12" db="EMBL/GenBank/DDBJ databases">
        <authorList>
            <person name="Iha C."/>
        </authorList>
    </citation>
    <scope>NUCLEOTIDE SEQUENCE</scope>
</reference>
<gene>
    <name evidence="2" type="ORF">OSTQU699_LOCUS8122</name>
</gene>
<feature type="coiled-coil region" evidence="1">
    <location>
        <begin position="2"/>
        <end position="123"/>
    </location>
</feature>
<dbReference type="EMBL" id="CAJHUC010001939">
    <property type="protein sequence ID" value="CAD7702765.1"/>
    <property type="molecule type" value="Genomic_DNA"/>
</dbReference>
<accession>A0A8S1J6E5</accession>
<dbReference type="InterPro" id="IPR033192">
    <property type="entry name" value="ODAD3"/>
</dbReference>
<keyword evidence="3" id="KW-1185">Reference proteome</keyword>
<dbReference type="GO" id="GO:0036064">
    <property type="term" value="C:ciliary basal body"/>
    <property type="evidence" value="ECO:0007669"/>
    <property type="project" value="TreeGrafter"/>
</dbReference>
<dbReference type="AlphaFoldDB" id="A0A8S1J6E5"/>
<evidence type="ECO:0000313" key="3">
    <source>
        <dbReference type="Proteomes" id="UP000708148"/>
    </source>
</evidence>
<protein>
    <submittedName>
        <fullName evidence="2">Uncharacterized protein</fullName>
    </submittedName>
</protein>
<dbReference type="GO" id="GO:0003341">
    <property type="term" value="P:cilium movement"/>
    <property type="evidence" value="ECO:0007669"/>
    <property type="project" value="InterPro"/>
</dbReference>
<dbReference type="GO" id="GO:0097542">
    <property type="term" value="C:ciliary tip"/>
    <property type="evidence" value="ECO:0007669"/>
    <property type="project" value="TreeGrafter"/>
</dbReference>